<comment type="caution">
    <text evidence="3">The sequence shown here is derived from an EMBL/GenBank/DDBJ whole genome shotgun (WGS) entry which is preliminary data.</text>
</comment>
<dbReference type="Proteomes" id="UP000246018">
    <property type="component" value="Unassembled WGS sequence"/>
</dbReference>
<evidence type="ECO:0000256" key="2">
    <source>
        <dbReference type="SAM" id="Phobius"/>
    </source>
</evidence>
<evidence type="ECO:0000256" key="1">
    <source>
        <dbReference type="SAM" id="MobiDB-lite"/>
    </source>
</evidence>
<keyword evidence="2" id="KW-0472">Membrane</keyword>
<evidence type="ECO:0000313" key="4">
    <source>
        <dbReference type="Proteomes" id="UP000246018"/>
    </source>
</evidence>
<proteinExistence type="predicted"/>
<keyword evidence="2" id="KW-1133">Transmembrane helix</keyword>
<dbReference type="OrthoDB" id="5188560at2"/>
<organism evidence="3 4">
    <name type="scientific">Nocardioides gansuensis</name>
    <dbReference type="NCBI Taxonomy" id="2138300"/>
    <lineage>
        <taxon>Bacteria</taxon>
        <taxon>Bacillati</taxon>
        <taxon>Actinomycetota</taxon>
        <taxon>Actinomycetes</taxon>
        <taxon>Propionibacteriales</taxon>
        <taxon>Nocardioidaceae</taxon>
        <taxon>Nocardioides</taxon>
    </lineage>
</organism>
<name>A0A2T8F927_9ACTN</name>
<feature type="transmembrane region" description="Helical" evidence="2">
    <location>
        <begin position="20"/>
        <end position="43"/>
    </location>
</feature>
<dbReference type="AlphaFoldDB" id="A0A2T8F927"/>
<protein>
    <submittedName>
        <fullName evidence="3">Uncharacterized protein</fullName>
    </submittedName>
</protein>
<keyword evidence="2" id="KW-0812">Transmembrane</keyword>
<feature type="region of interest" description="Disordered" evidence="1">
    <location>
        <begin position="80"/>
        <end position="102"/>
    </location>
</feature>
<gene>
    <name evidence="3" type="ORF">DDE18_15735</name>
</gene>
<keyword evidence="4" id="KW-1185">Reference proteome</keyword>
<sequence length="272" mass="27773">MTGFATWAVDPHTEWTRTRLQVLLLGTVVVVLLLIGGGAWSVLSLLRPDPADPATTATTAAGTPAQAGTAEDRLANQPLPQAPLENAQPGPLSTGTTGTLRIPTPSAIGPANVSTGFPHTPEGALAQLIAIDQTALSSASVQNAQAVITSWSEPGGPTAHTWSGVRAVATLLSAAGLPADAAGDLAVTVEPAMGFIKGTVGADFVVPCVDLVISTHQAGTTERIAAADCQRMVWDGDRWVIGPGDEPAPAPSLWPGTQASFDAGYRWLEAAP</sequence>
<evidence type="ECO:0000313" key="3">
    <source>
        <dbReference type="EMBL" id="PVG82193.1"/>
    </source>
</evidence>
<accession>A0A2T8F927</accession>
<reference evidence="3 4" key="1">
    <citation type="submission" date="2018-04" db="EMBL/GenBank/DDBJ databases">
        <title>Genome of Nocardioides gansuensis WSJ-1.</title>
        <authorList>
            <person name="Wu S."/>
            <person name="Wang G."/>
        </authorList>
    </citation>
    <scope>NUCLEOTIDE SEQUENCE [LARGE SCALE GENOMIC DNA]</scope>
    <source>
        <strain evidence="3 4">WSJ-1</strain>
    </source>
</reference>
<dbReference type="EMBL" id="QDGZ01000006">
    <property type="protein sequence ID" value="PVG82193.1"/>
    <property type="molecule type" value="Genomic_DNA"/>
</dbReference>